<dbReference type="InterPro" id="IPR000184">
    <property type="entry name" value="Bac_surfAg_D15"/>
</dbReference>
<dbReference type="EMBL" id="CAKLPZ010000002">
    <property type="protein sequence ID" value="CAH1001404.1"/>
    <property type="molecule type" value="Genomic_DNA"/>
</dbReference>
<keyword evidence="2" id="KW-0812">Transmembrane</keyword>
<evidence type="ECO:0000256" key="4">
    <source>
        <dbReference type="ARBA" id="ARBA00023136"/>
    </source>
</evidence>
<comment type="subcellular location">
    <subcellularLocation>
        <location evidence="1">Membrane</location>
    </subcellularLocation>
</comment>
<evidence type="ECO:0000256" key="5">
    <source>
        <dbReference type="ARBA" id="ARBA00023237"/>
    </source>
</evidence>
<dbReference type="InterPro" id="IPR039910">
    <property type="entry name" value="D15-like"/>
</dbReference>
<proteinExistence type="predicted"/>
<evidence type="ECO:0000259" key="6">
    <source>
        <dbReference type="Pfam" id="PF01103"/>
    </source>
</evidence>
<dbReference type="PANTHER" id="PTHR12815">
    <property type="entry name" value="SORTING AND ASSEMBLY MACHINERY SAMM50 PROTEIN FAMILY MEMBER"/>
    <property type="match status" value="1"/>
</dbReference>
<keyword evidence="5" id="KW-0998">Cell outer membrane</keyword>
<feature type="domain" description="Bacterial surface antigen (D15)" evidence="6">
    <location>
        <begin position="600"/>
        <end position="766"/>
    </location>
</feature>
<evidence type="ECO:0000313" key="7">
    <source>
        <dbReference type="EMBL" id="CAH1001404.1"/>
    </source>
</evidence>
<protein>
    <submittedName>
        <fullName evidence="7">Outer membrane protein assembly factor BamA</fullName>
    </submittedName>
</protein>
<evidence type="ECO:0000256" key="1">
    <source>
        <dbReference type="ARBA" id="ARBA00004370"/>
    </source>
</evidence>
<dbReference type="Proteomes" id="UP000837803">
    <property type="component" value="Unassembled WGS sequence"/>
</dbReference>
<keyword evidence="8" id="KW-1185">Reference proteome</keyword>
<dbReference type="Gene3D" id="2.40.160.50">
    <property type="entry name" value="membrane protein fhac: a member of the omp85/tpsb transporter family"/>
    <property type="match status" value="1"/>
</dbReference>
<dbReference type="Pfam" id="PF01103">
    <property type="entry name" value="Omp85"/>
    <property type="match status" value="1"/>
</dbReference>
<reference evidence="7" key="1">
    <citation type="submission" date="2021-12" db="EMBL/GenBank/DDBJ databases">
        <authorList>
            <person name="Rodrigo-Torres L."/>
            <person name="Arahal R. D."/>
            <person name="Lucena T."/>
        </authorList>
    </citation>
    <scope>NUCLEOTIDE SEQUENCE</scope>
    <source>
        <strain evidence="7">CECT 8419</strain>
    </source>
</reference>
<organism evidence="7 8">
    <name type="scientific">Neolewinella maritima</name>
    <dbReference type="NCBI Taxonomy" id="1383882"/>
    <lineage>
        <taxon>Bacteria</taxon>
        <taxon>Pseudomonadati</taxon>
        <taxon>Bacteroidota</taxon>
        <taxon>Saprospiria</taxon>
        <taxon>Saprospirales</taxon>
        <taxon>Lewinellaceae</taxon>
        <taxon>Neolewinella</taxon>
    </lineage>
</organism>
<name>A0ABM9B3A8_9BACT</name>
<accession>A0ABM9B3A8</accession>
<keyword evidence="3" id="KW-0732">Signal</keyword>
<evidence type="ECO:0000256" key="2">
    <source>
        <dbReference type="ARBA" id="ARBA00022692"/>
    </source>
</evidence>
<evidence type="ECO:0000256" key="3">
    <source>
        <dbReference type="ARBA" id="ARBA00022729"/>
    </source>
</evidence>
<gene>
    <name evidence="7" type="primary">bamA_2</name>
    <name evidence="7" type="ORF">LEM8419_02307</name>
</gene>
<sequence length="810" mass="92162">MVLLALSLTACNVTKYLGDGEELLTGQRIELAKRPKVANRSDVVYELSTLTKQQPNGNFLFLFPREHFYLANSKARDTTRIDRFLRNTIGQPPALYSDSLSRRSAALMADFMRYRGYFNATAYHEADRRKDQKVSLIYHVEPGQRYLIDSVDYSSPAPAIDSLLQVLKAGSTLQPGTPLDLTAFDAEKARLNVALRNEGYAYFSSTYFDKLEIDTSQRQGYANIYLTILPPQDEQAYQKYTVGRITVLTDYSPARDASGEAYPGDTLVEGIRFLSPSASFRMRPDILADNIFLETDSLYSREAYEKTNLALSGLGIYRFVRINQLVDPLRPGVLNYQIQLSADKRMALGVDLDVNYTNRSQLADVNTQVNNLIGVSVSPNFRNRNVFGGAELLTIGLRAGVEINPSPDSSALFFNTIDLAAEATLNLPRFKDFGLYGLGRKLGVFSPTFYRQLQERASTRYSLAYEYLFIRTFYAYTIANARLGYDFRRSPTSLYRINHAALDVLNFSVERQFQEILNTNRRLQLSISDQYFVSLLFRSIEYSHIGRADPRGRSLSFNAQFELTGAEVFLADQFIDNLDPDNRLAQYALGVVDTRFKKQFSPLRSFASRFVFGIARPFSKDEEVPYVKQFFAGGANSMRAWAPQGLGPGGYLDPLSISDGGNINNNLRLYQTGDLQLELNFEYRFNLFSFVRGALFTDIGNVWRLREDPDRPGSQFLFRGRLLDDEGAEPFYHQPFYRQLAVDGGFGIRIDLSYFVFRLDLAMPLRYNYPRATDGSRARPFSIDYPESAYWLRKFEFGQLRPQIGLGYPF</sequence>
<evidence type="ECO:0000313" key="8">
    <source>
        <dbReference type="Proteomes" id="UP000837803"/>
    </source>
</evidence>
<comment type="caution">
    <text evidence="7">The sequence shown here is derived from an EMBL/GenBank/DDBJ whole genome shotgun (WGS) entry which is preliminary data.</text>
</comment>
<keyword evidence="4" id="KW-0472">Membrane</keyword>
<dbReference type="PANTHER" id="PTHR12815:SF47">
    <property type="entry name" value="TRANSLOCATION AND ASSEMBLY MODULE SUBUNIT TAMA"/>
    <property type="match status" value="1"/>
</dbReference>